<reference evidence="1 2" key="1">
    <citation type="submission" date="2022-01" db="EMBL/GenBank/DDBJ databases">
        <authorList>
            <person name="Xiong W."/>
            <person name="Schranz E."/>
        </authorList>
    </citation>
    <scope>NUCLEOTIDE SEQUENCE [LARGE SCALE GENOMIC DNA]</scope>
</reference>
<evidence type="ECO:0000313" key="2">
    <source>
        <dbReference type="Proteomes" id="UP001157418"/>
    </source>
</evidence>
<protein>
    <submittedName>
        <fullName evidence="1">Uncharacterized protein</fullName>
    </submittedName>
</protein>
<dbReference type="Proteomes" id="UP001157418">
    <property type="component" value="Unassembled WGS sequence"/>
</dbReference>
<name>A0AAU9PGI0_9ASTR</name>
<comment type="caution">
    <text evidence="1">The sequence shown here is derived from an EMBL/GenBank/DDBJ whole genome shotgun (WGS) entry which is preliminary data.</text>
</comment>
<accession>A0AAU9PGI0</accession>
<proteinExistence type="predicted"/>
<gene>
    <name evidence="1" type="ORF">LVIROSA_LOCUS34882</name>
</gene>
<dbReference type="EMBL" id="CAKMRJ010005634">
    <property type="protein sequence ID" value="CAH1449396.1"/>
    <property type="molecule type" value="Genomic_DNA"/>
</dbReference>
<keyword evidence="2" id="KW-1185">Reference proteome</keyword>
<evidence type="ECO:0000313" key="1">
    <source>
        <dbReference type="EMBL" id="CAH1449396.1"/>
    </source>
</evidence>
<organism evidence="1 2">
    <name type="scientific">Lactuca virosa</name>
    <dbReference type="NCBI Taxonomy" id="75947"/>
    <lineage>
        <taxon>Eukaryota</taxon>
        <taxon>Viridiplantae</taxon>
        <taxon>Streptophyta</taxon>
        <taxon>Embryophyta</taxon>
        <taxon>Tracheophyta</taxon>
        <taxon>Spermatophyta</taxon>
        <taxon>Magnoliopsida</taxon>
        <taxon>eudicotyledons</taxon>
        <taxon>Gunneridae</taxon>
        <taxon>Pentapetalae</taxon>
        <taxon>asterids</taxon>
        <taxon>campanulids</taxon>
        <taxon>Asterales</taxon>
        <taxon>Asteraceae</taxon>
        <taxon>Cichorioideae</taxon>
        <taxon>Cichorieae</taxon>
        <taxon>Lactucinae</taxon>
        <taxon>Lactuca</taxon>
    </lineage>
</organism>
<sequence length="125" mass="14002">MRSPCPIDITTTLDSDFTPSALNHPKSGSARLLPFFHREPQSVTITPTVSVLSTMTNHHSSTIAPRKCNTGTHPPSLYLCLCKNYRITSIENLNDQDSEFQDAVISRFALISVELIVAFHDFRRN</sequence>
<dbReference type="AlphaFoldDB" id="A0AAU9PGI0"/>